<evidence type="ECO:0000256" key="2">
    <source>
        <dbReference type="SAM" id="MobiDB-lite"/>
    </source>
</evidence>
<protein>
    <recommendedName>
        <fullName evidence="3">Protein kinase domain-containing protein</fullName>
    </recommendedName>
</protein>
<feature type="compositionally biased region" description="Basic and acidic residues" evidence="2">
    <location>
        <begin position="908"/>
        <end position="917"/>
    </location>
</feature>
<keyword evidence="5" id="KW-1185">Reference proteome</keyword>
<evidence type="ECO:0000259" key="3">
    <source>
        <dbReference type="PROSITE" id="PS50011"/>
    </source>
</evidence>
<dbReference type="CDD" id="cd00180">
    <property type="entry name" value="PKc"/>
    <property type="match status" value="1"/>
</dbReference>
<dbReference type="OrthoDB" id="4161807at2759"/>
<evidence type="ECO:0000313" key="4">
    <source>
        <dbReference type="EMBL" id="KIX10394.1"/>
    </source>
</evidence>
<feature type="region of interest" description="Disordered" evidence="2">
    <location>
        <begin position="1"/>
        <end position="99"/>
    </location>
</feature>
<keyword evidence="1" id="KW-0067">ATP-binding</keyword>
<feature type="binding site" evidence="1">
    <location>
        <position position="456"/>
    </location>
    <ligand>
        <name>ATP</name>
        <dbReference type="ChEBI" id="CHEBI:30616"/>
    </ligand>
</feature>
<keyword evidence="1" id="KW-0547">Nucleotide-binding</keyword>
<dbReference type="GO" id="GO:0005524">
    <property type="term" value="F:ATP binding"/>
    <property type="evidence" value="ECO:0007669"/>
    <property type="project" value="UniProtKB-UniRule"/>
</dbReference>
<organism evidence="4 5">
    <name type="scientific">Rhinocladiella mackenziei CBS 650.93</name>
    <dbReference type="NCBI Taxonomy" id="1442369"/>
    <lineage>
        <taxon>Eukaryota</taxon>
        <taxon>Fungi</taxon>
        <taxon>Dikarya</taxon>
        <taxon>Ascomycota</taxon>
        <taxon>Pezizomycotina</taxon>
        <taxon>Eurotiomycetes</taxon>
        <taxon>Chaetothyriomycetidae</taxon>
        <taxon>Chaetothyriales</taxon>
        <taxon>Herpotrichiellaceae</taxon>
        <taxon>Rhinocladiella</taxon>
    </lineage>
</organism>
<feature type="region of interest" description="Disordered" evidence="2">
    <location>
        <begin position="897"/>
        <end position="917"/>
    </location>
</feature>
<reference evidence="4 5" key="1">
    <citation type="submission" date="2015-01" db="EMBL/GenBank/DDBJ databases">
        <title>The Genome Sequence of Rhinocladiella mackenzie CBS 650.93.</title>
        <authorList>
            <consortium name="The Broad Institute Genomics Platform"/>
            <person name="Cuomo C."/>
            <person name="de Hoog S."/>
            <person name="Gorbushina A."/>
            <person name="Stielow B."/>
            <person name="Teixiera M."/>
            <person name="Abouelleil A."/>
            <person name="Chapman S.B."/>
            <person name="Priest M."/>
            <person name="Young S.K."/>
            <person name="Wortman J."/>
            <person name="Nusbaum C."/>
            <person name="Birren B."/>
        </authorList>
    </citation>
    <scope>NUCLEOTIDE SEQUENCE [LARGE SCALE GENOMIC DNA]</scope>
    <source>
        <strain evidence="4 5">CBS 650.93</strain>
    </source>
</reference>
<evidence type="ECO:0000256" key="1">
    <source>
        <dbReference type="PROSITE-ProRule" id="PRU10141"/>
    </source>
</evidence>
<sequence length="917" mass="104226">MPRKKEEKAPGIIPTDCPNDDHEEVIEPLQTPADNNQESERQDRPPTDNDNSGRLPRRLYSQRLRQAPSGTKRTLASALKDEEQARSTPTSSIRSSMVSHSSEVWSETAEVKSVLDHDVPAVAGRTKAPALSIVPEIDCRVAVYLCEELLEHPENLRISWLREGQYEYVKKTVRRLLQKHVEKKGYTKRPNIYRTSAEVKLFKRTTKDLFQLGSDTVQHPDHWAERVPILVAKHGSENPFATLHLEVIWRFDMIDIHGQDGKTLAHKIWKAVHSKLVYNWREEPFLPKTDLDAIFSEEIIRELINKDESLSQDGPWSKNAKSADYRKQLTQEVFLNASLLLAICIYAERPLSCLYHLIIGSKMRDTELPLKTAPEGFSDRDLHFLKSTQKTFLVYNFNEAKLQEKMQRGEYEVIPYWQVVPITAKGELGKGGYGFVKEVNIHSDHHNFKENVFALKQLNAVPAVSRAFVKEHHVFSNLMGVQHNNILLPLAMWRQQDAGSDDRFYMLYPKAQCNLKEHLRKDRKLPRLEKKFVEHLVLQLRNLADALESIHLLRKRSGLMEEEPKQSDFSGVPNESASSSLHPSAAEKKPRKAAYHHDLKPENILVFDDGTWKISDFGTAGVIQAISGGSIFDVTEIQSGDPIYSPPDHAMKNRTARPYDVWCFGCILLEILLTIFEEGTADQLDEFPSKSPEPHRLDKFYCDRADSVDGVAVAGLFWYQRDDGQFDLRKPVKERLATLHRRTKDYDQFDALVQLAEDMLSIHASKRPSAEKVSARMRKIYVQVTHNLKTNEDFYAIPGSLAQPYASRPTTDAGSHGSSLTIDDKIPHEWSSTHTRHLSLPELRRNRRHSAPNSSLARLDIAGGPANYPDSNYQTEVDGTATTPTVRVHYADRISLASSNDEAVPAEEAQRESSGEG</sequence>
<dbReference type="InterPro" id="IPR017441">
    <property type="entry name" value="Protein_kinase_ATP_BS"/>
</dbReference>
<feature type="region of interest" description="Disordered" evidence="2">
    <location>
        <begin position="806"/>
        <end position="881"/>
    </location>
</feature>
<feature type="compositionally biased region" description="Polar residues" evidence="2">
    <location>
        <begin position="869"/>
        <end position="881"/>
    </location>
</feature>
<dbReference type="HOGENOM" id="CLU_317639_0_0_1"/>
<dbReference type="PROSITE" id="PS50011">
    <property type="entry name" value="PROTEIN_KINASE_DOM"/>
    <property type="match status" value="1"/>
</dbReference>
<dbReference type="InterPro" id="IPR000719">
    <property type="entry name" value="Prot_kinase_dom"/>
</dbReference>
<dbReference type="PANTHER" id="PTHR24359">
    <property type="entry name" value="SERINE/THREONINE-PROTEIN KINASE SBK1"/>
    <property type="match status" value="1"/>
</dbReference>
<dbReference type="SMART" id="SM00220">
    <property type="entry name" value="S_TKc"/>
    <property type="match status" value="1"/>
</dbReference>
<proteinExistence type="predicted"/>
<dbReference type="GeneID" id="25289547"/>
<dbReference type="AlphaFoldDB" id="A0A0D2IWL7"/>
<gene>
    <name evidence="4" type="ORF">Z518_01476</name>
</gene>
<dbReference type="Pfam" id="PF00069">
    <property type="entry name" value="Pkinase"/>
    <property type="match status" value="1"/>
</dbReference>
<dbReference type="VEuPathDB" id="FungiDB:Z518_01476"/>
<feature type="domain" description="Protein kinase" evidence="3">
    <location>
        <begin position="422"/>
        <end position="782"/>
    </location>
</feature>
<dbReference type="GO" id="GO:0004674">
    <property type="term" value="F:protein serine/threonine kinase activity"/>
    <property type="evidence" value="ECO:0007669"/>
    <property type="project" value="TreeGrafter"/>
</dbReference>
<dbReference type="InterPro" id="IPR011009">
    <property type="entry name" value="Kinase-like_dom_sf"/>
</dbReference>
<dbReference type="SUPFAM" id="SSF56112">
    <property type="entry name" value="Protein kinase-like (PK-like)"/>
    <property type="match status" value="1"/>
</dbReference>
<feature type="region of interest" description="Disordered" evidence="2">
    <location>
        <begin position="561"/>
        <end position="594"/>
    </location>
</feature>
<evidence type="ECO:0000313" key="5">
    <source>
        <dbReference type="Proteomes" id="UP000053617"/>
    </source>
</evidence>
<dbReference type="PANTHER" id="PTHR24359:SF37">
    <property type="entry name" value="PROTEIN KINASE DOMAIN-CONTAINING PROTEIN"/>
    <property type="match status" value="1"/>
</dbReference>
<accession>A0A0D2IWL7</accession>
<name>A0A0D2IWL7_9EURO</name>
<feature type="compositionally biased region" description="Polar residues" evidence="2">
    <location>
        <begin position="567"/>
        <end position="582"/>
    </location>
</feature>
<feature type="compositionally biased region" description="Polar residues" evidence="2">
    <location>
        <begin position="808"/>
        <end position="821"/>
    </location>
</feature>
<dbReference type="Gene3D" id="1.10.510.10">
    <property type="entry name" value="Transferase(Phosphotransferase) domain 1"/>
    <property type="match status" value="2"/>
</dbReference>
<dbReference type="RefSeq" id="XP_013277530.1">
    <property type="nucleotide sequence ID" value="XM_013422076.1"/>
</dbReference>
<dbReference type="PROSITE" id="PS00107">
    <property type="entry name" value="PROTEIN_KINASE_ATP"/>
    <property type="match status" value="1"/>
</dbReference>
<dbReference type="STRING" id="1442369.A0A0D2IWL7"/>
<feature type="compositionally biased region" description="Basic and acidic residues" evidence="2">
    <location>
        <begin position="38"/>
        <end position="47"/>
    </location>
</feature>
<dbReference type="EMBL" id="KN847475">
    <property type="protein sequence ID" value="KIX10394.1"/>
    <property type="molecule type" value="Genomic_DNA"/>
</dbReference>
<dbReference type="Proteomes" id="UP000053617">
    <property type="component" value="Unassembled WGS sequence"/>
</dbReference>